<dbReference type="EMBL" id="ACCL02000002">
    <property type="protein sequence ID" value="EET62375.1"/>
    <property type="molecule type" value="Genomic_DNA"/>
</dbReference>
<organism evidence="1 2">
    <name type="scientific">Marvinbryantia formatexigens DSM 14469</name>
    <dbReference type="NCBI Taxonomy" id="478749"/>
    <lineage>
        <taxon>Bacteria</taxon>
        <taxon>Bacillati</taxon>
        <taxon>Bacillota</taxon>
        <taxon>Clostridia</taxon>
        <taxon>Lachnospirales</taxon>
        <taxon>Lachnospiraceae</taxon>
        <taxon>Marvinbryantia</taxon>
    </lineage>
</organism>
<evidence type="ECO:0000313" key="2">
    <source>
        <dbReference type="Proteomes" id="UP000005561"/>
    </source>
</evidence>
<reference evidence="1" key="1">
    <citation type="submission" date="2009-07" db="EMBL/GenBank/DDBJ databases">
        <authorList>
            <person name="Weinstock G."/>
            <person name="Sodergren E."/>
            <person name="Clifton S."/>
            <person name="Fulton L."/>
            <person name="Fulton B."/>
            <person name="Courtney L."/>
            <person name="Fronick C."/>
            <person name="Harrison M."/>
            <person name="Strong C."/>
            <person name="Farmer C."/>
            <person name="Delahaunty K."/>
            <person name="Markovic C."/>
            <person name="Hall O."/>
            <person name="Minx P."/>
            <person name="Tomlinson C."/>
            <person name="Mitreva M."/>
            <person name="Nelson J."/>
            <person name="Hou S."/>
            <person name="Wollam A."/>
            <person name="Pepin K.H."/>
            <person name="Johnson M."/>
            <person name="Bhonagiri V."/>
            <person name="Nash W.E."/>
            <person name="Warren W."/>
            <person name="Chinwalla A."/>
            <person name="Mardis E.R."/>
            <person name="Wilson R.K."/>
        </authorList>
    </citation>
    <scope>NUCLEOTIDE SEQUENCE [LARGE SCALE GENOMIC DNA]</scope>
    <source>
        <strain evidence="1">DSM 14469</strain>
    </source>
</reference>
<evidence type="ECO:0000313" key="1">
    <source>
        <dbReference type="EMBL" id="EET62375.1"/>
    </source>
</evidence>
<dbReference type="AlphaFoldDB" id="C6L9W8"/>
<keyword evidence="2" id="KW-1185">Reference proteome</keyword>
<accession>C6L9W8</accession>
<protein>
    <submittedName>
        <fullName evidence="1">Uncharacterized protein</fullName>
    </submittedName>
</protein>
<comment type="caution">
    <text evidence="1">The sequence shown here is derived from an EMBL/GenBank/DDBJ whole genome shotgun (WGS) entry which is preliminary data.</text>
</comment>
<proteinExistence type="predicted"/>
<dbReference type="Proteomes" id="UP000005561">
    <property type="component" value="Unassembled WGS sequence"/>
</dbReference>
<gene>
    <name evidence="1" type="ORF">BRYFOR_05410</name>
</gene>
<sequence>MNSSYVLISIPSFQDKGWENHSRSISCPVKHTIQLFLSKCVYNLLKTGYNILNKTAGK</sequence>
<name>C6L9W8_9FIRM</name>